<sequence>MFHCIPLWRCNRHVETIDRRHCSLLYVPEEVYRYARSLEELLLDANQLRELPENVLGVGQGAVINTVRLKNGVCVPHHVIALPRRPAKTAVGIVPVGLDSSQRRQKGLYNFGVFLHDYLHKTSLLPTDSLSPWLTWFLVLFLNGPRMYGFGDGFCAVAFLENKQFFQLVKLRKLGLSDNEIQRLPPEIANFMQLVELDVSRNDSTCLLLFVMRIISSLESTTQAKELFGGLRSCRLRLRESRSSGDGFGDIPEIPESISFCKALQIADFSGNPLTRLPESFPELQNLTCLSVNDISLQSLPENIGNSLTQLRRLEELDLGNNEIYNLPESIGALLHLKDLWLDGNQLSELPQEIGNLKNLLCLDVSENRLERLPEEISGLTSLTDLVISQNLLEMLPDGIGKLKKLSILKVDQNRLTQLPEAVGDCESLTELVLTENRLLIGGCCSLTVFCVRDNRLTRIPAEVSRAAELHVLDVAGNRLSHLPLSLTALNLKALWLSDNQAQPLLTFQTDTDHTTGEKILTCVLLPQLPSEPTCQENLPRCGALESLVHDVPEEAWNERAVHRVSAIRFLDDEKDDDDNETRTLLRRATPHPGELKSMKKTVENLRNDRNAAKGLDSNKNEVNHAIDRVTTSV</sequence>
<organism evidence="1 2">
    <name type="scientific">Ovis ammon polii x Ovis aries</name>
    <dbReference type="NCBI Taxonomy" id="2918886"/>
    <lineage>
        <taxon>Eukaryota</taxon>
        <taxon>Metazoa</taxon>
        <taxon>Chordata</taxon>
        <taxon>Craniata</taxon>
        <taxon>Vertebrata</taxon>
        <taxon>Euteleostomi</taxon>
        <taxon>Mammalia</taxon>
        <taxon>Eutheria</taxon>
        <taxon>Laurasiatheria</taxon>
        <taxon>Artiodactyla</taxon>
        <taxon>Ruminantia</taxon>
        <taxon>Pecora</taxon>
        <taxon>Bovidae</taxon>
        <taxon>Caprinae</taxon>
        <taxon>Ovis</taxon>
    </lineage>
</organism>
<reference evidence="1" key="1">
    <citation type="submission" date="2022-03" db="EMBL/GenBank/DDBJ databases">
        <title>Genomic analyses of argali, domestic sheep and their hybrids provide insights into chromosomal evolution, heterosis and genetic basis of agronomic traits.</title>
        <authorList>
            <person name="Li M."/>
        </authorList>
    </citation>
    <scope>NUCLEOTIDE SEQUENCE</scope>
    <source>
        <strain evidence="1">F1 hybrid</strain>
    </source>
</reference>
<gene>
    <name evidence="1" type="ORF">MJG53_017151</name>
</gene>
<evidence type="ECO:0000313" key="1">
    <source>
        <dbReference type="EMBL" id="KAI4560522.1"/>
    </source>
</evidence>
<comment type="caution">
    <text evidence="1">The sequence shown here is derived from an EMBL/GenBank/DDBJ whole genome shotgun (WGS) entry which is preliminary data.</text>
</comment>
<dbReference type="Proteomes" id="UP001057279">
    <property type="component" value="Linkage Group LG22"/>
</dbReference>
<keyword evidence="2" id="KW-1185">Reference proteome</keyword>
<protein>
    <submittedName>
        <fullName evidence="1">Uncharacterized protein</fullName>
    </submittedName>
</protein>
<name>A0ACB9U7G5_9CETA</name>
<dbReference type="EMBL" id="CM043047">
    <property type="protein sequence ID" value="KAI4560522.1"/>
    <property type="molecule type" value="Genomic_DNA"/>
</dbReference>
<proteinExistence type="predicted"/>
<evidence type="ECO:0000313" key="2">
    <source>
        <dbReference type="Proteomes" id="UP001057279"/>
    </source>
</evidence>
<accession>A0ACB9U7G5</accession>